<dbReference type="SUPFAM" id="SSF52172">
    <property type="entry name" value="CheY-like"/>
    <property type="match status" value="1"/>
</dbReference>
<dbReference type="AlphaFoldDB" id="A0A7W8VFR1"/>
<feature type="region of interest" description="Disordered" evidence="1">
    <location>
        <begin position="139"/>
        <end position="164"/>
    </location>
</feature>
<dbReference type="SMART" id="SM01012">
    <property type="entry name" value="ANTAR"/>
    <property type="match status" value="1"/>
</dbReference>
<keyword evidence="4" id="KW-1185">Reference proteome</keyword>
<dbReference type="InterPro" id="IPR005561">
    <property type="entry name" value="ANTAR"/>
</dbReference>
<protein>
    <recommendedName>
        <fullName evidence="2">ANTAR domain-containing protein</fullName>
    </recommendedName>
</protein>
<organism evidence="3 4">
    <name type="scientific">Nocardiopsis composta</name>
    <dbReference type="NCBI Taxonomy" id="157465"/>
    <lineage>
        <taxon>Bacteria</taxon>
        <taxon>Bacillati</taxon>
        <taxon>Actinomycetota</taxon>
        <taxon>Actinomycetes</taxon>
        <taxon>Streptosporangiales</taxon>
        <taxon>Nocardiopsidaceae</taxon>
        <taxon>Nocardiopsis</taxon>
    </lineage>
</organism>
<accession>A0A7W8VFR1</accession>
<dbReference type="EMBL" id="JACHDB010000001">
    <property type="protein sequence ID" value="MBB5434816.1"/>
    <property type="molecule type" value="Genomic_DNA"/>
</dbReference>
<evidence type="ECO:0000313" key="4">
    <source>
        <dbReference type="Proteomes" id="UP000572635"/>
    </source>
</evidence>
<gene>
    <name evidence="3" type="ORF">HDA36_004900</name>
</gene>
<dbReference type="Pfam" id="PF03861">
    <property type="entry name" value="ANTAR"/>
    <property type="match status" value="1"/>
</dbReference>
<sequence length="164" mass="17209">MHVAPQSTIRDGDGGAPAAGTIMRTPEGWRVHGGEELPDLLNAMVLADLLMAEEGGAPAPGQAPSRAPEDASEVERLRATVAQLEHALQTRVVVEQAIGVLSERHKLTPRKAFELLRTAARSRGRKVADLSRDVVTSCSNPLTALPGELAGENTAAQSAPSPRG</sequence>
<dbReference type="GO" id="GO:0003723">
    <property type="term" value="F:RNA binding"/>
    <property type="evidence" value="ECO:0007669"/>
    <property type="project" value="InterPro"/>
</dbReference>
<dbReference type="PROSITE" id="PS50921">
    <property type="entry name" value="ANTAR"/>
    <property type="match status" value="1"/>
</dbReference>
<dbReference type="RefSeq" id="WP_184395823.1">
    <property type="nucleotide sequence ID" value="NZ_BAAAJD010000003.1"/>
</dbReference>
<feature type="domain" description="ANTAR" evidence="2">
    <location>
        <begin position="74"/>
        <end position="135"/>
    </location>
</feature>
<proteinExistence type="predicted"/>
<dbReference type="Gene3D" id="1.10.10.10">
    <property type="entry name" value="Winged helix-like DNA-binding domain superfamily/Winged helix DNA-binding domain"/>
    <property type="match status" value="1"/>
</dbReference>
<evidence type="ECO:0000256" key="1">
    <source>
        <dbReference type="SAM" id="MobiDB-lite"/>
    </source>
</evidence>
<reference evidence="3 4" key="1">
    <citation type="submission" date="2020-08" db="EMBL/GenBank/DDBJ databases">
        <title>Sequencing the genomes of 1000 actinobacteria strains.</title>
        <authorList>
            <person name="Klenk H.-P."/>
        </authorList>
    </citation>
    <scope>NUCLEOTIDE SEQUENCE [LARGE SCALE GENOMIC DNA]</scope>
    <source>
        <strain evidence="3 4">DSM 44551</strain>
    </source>
</reference>
<name>A0A7W8VFR1_9ACTN</name>
<dbReference type="Proteomes" id="UP000572635">
    <property type="component" value="Unassembled WGS sequence"/>
</dbReference>
<evidence type="ECO:0000313" key="3">
    <source>
        <dbReference type="EMBL" id="MBB5434816.1"/>
    </source>
</evidence>
<comment type="caution">
    <text evidence="3">The sequence shown here is derived from an EMBL/GenBank/DDBJ whole genome shotgun (WGS) entry which is preliminary data.</text>
</comment>
<dbReference type="InterPro" id="IPR036388">
    <property type="entry name" value="WH-like_DNA-bd_sf"/>
</dbReference>
<evidence type="ECO:0000259" key="2">
    <source>
        <dbReference type="PROSITE" id="PS50921"/>
    </source>
</evidence>
<feature type="compositionally biased region" description="Polar residues" evidence="1">
    <location>
        <begin position="154"/>
        <end position="164"/>
    </location>
</feature>
<feature type="region of interest" description="Disordered" evidence="1">
    <location>
        <begin position="1"/>
        <end position="24"/>
    </location>
</feature>
<dbReference type="InterPro" id="IPR011006">
    <property type="entry name" value="CheY-like_superfamily"/>
</dbReference>